<gene>
    <name evidence="3" type="ORF">ACFSC0_09410</name>
</gene>
<name>A0ABW4N1K0_9CAUL</name>
<evidence type="ECO:0000256" key="1">
    <source>
        <dbReference type="SAM" id="MobiDB-lite"/>
    </source>
</evidence>
<evidence type="ECO:0000313" key="4">
    <source>
        <dbReference type="Proteomes" id="UP001597237"/>
    </source>
</evidence>
<dbReference type="RefSeq" id="WP_377283198.1">
    <property type="nucleotide sequence ID" value="NZ_JBHRSI010000008.1"/>
</dbReference>
<dbReference type="EMBL" id="JBHUEY010000001">
    <property type="protein sequence ID" value="MFD1783608.1"/>
    <property type="molecule type" value="Genomic_DNA"/>
</dbReference>
<feature type="compositionally biased region" description="Low complexity" evidence="1">
    <location>
        <begin position="79"/>
        <end position="94"/>
    </location>
</feature>
<organism evidence="3 4">
    <name type="scientific">Phenylobacterium terrae</name>
    <dbReference type="NCBI Taxonomy" id="2665495"/>
    <lineage>
        <taxon>Bacteria</taxon>
        <taxon>Pseudomonadati</taxon>
        <taxon>Pseudomonadota</taxon>
        <taxon>Alphaproteobacteria</taxon>
        <taxon>Caulobacterales</taxon>
        <taxon>Caulobacteraceae</taxon>
        <taxon>Phenylobacterium</taxon>
    </lineage>
</organism>
<evidence type="ECO:0000313" key="3">
    <source>
        <dbReference type="EMBL" id="MFD1783608.1"/>
    </source>
</evidence>
<keyword evidence="2" id="KW-1133">Transmembrane helix</keyword>
<reference evidence="4" key="1">
    <citation type="journal article" date="2019" name="Int. J. Syst. Evol. Microbiol.">
        <title>The Global Catalogue of Microorganisms (GCM) 10K type strain sequencing project: providing services to taxonomists for standard genome sequencing and annotation.</title>
        <authorList>
            <consortium name="The Broad Institute Genomics Platform"/>
            <consortium name="The Broad Institute Genome Sequencing Center for Infectious Disease"/>
            <person name="Wu L."/>
            <person name="Ma J."/>
        </authorList>
    </citation>
    <scope>NUCLEOTIDE SEQUENCE [LARGE SCALE GENOMIC DNA]</scope>
    <source>
        <strain evidence="4">DFY28</strain>
    </source>
</reference>
<protein>
    <recommendedName>
        <fullName evidence="5">SPOR domain-containing protein</fullName>
    </recommendedName>
</protein>
<feature type="transmembrane region" description="Helical" evidence="2">
    <location>
        <begin position="36"/>
        <end position="55"/>
    </location>
</feature>
<feature type="compositionally biased region" description="Basic and acidic residues" evidence="1">
    <location>
        <begin position="113"/>
        <end position="143"/>
    </location>
</feature>
<evidence type="ECO:0008006" key="5">
    <source>
        <dbReference type="Google" id="ProtNLM"/>
    </source>
</evidence>
<evidence type="ECO:0000256" key="2">
    <source>
        <dbReference type="SAM" id="Phobius"/>
    </source>
</evidence>
<proteinExistence type="predicted"/>
<keyword evidence="2" id="KW-0472">Membrane</keyword>
<accession>A0ABW4N1K0</accession>
<comment type="caution">
    <text evidence="3">The sequence shown here is derived from an EMBL/GenBank/DDBJ whole genome shotgun (WGS) entry which is preliminary data.</text>
</comment>
<keyword evidence="4" id="KW-1185">Reference proteome</keyword>
<sequence length="173" mass="17824">MSIEGQRGPIPSGVYNGFSAPVRNLRRGAGSRAGKILMGGVAAAAVLGVAFGLFAKPDVADDDGLGLKPDEMVQIEVGPGRAPVVPGGPVQPAPLQTLPPGADAPTVVVTRGPEPRAESTRREPPPPEPAERAEEAAAPRIEPESIPDPAFAADEGFEAPEEIFIPPPEFADE</sequence>
<keyword evidence="2" id="KW-0812">Transmembrane</keyword>
<dbReference type="Proteomes" id="UP001597237">
    <property type="component" value="Unassembled WGS sequence"/>
</dbReference>
<feature type="region of interest" description="Disordered" evidence="1">
    <location>
        <begin position="79"/>
        <end position="173"/>
    </location>
</feature>